<organism evidence="1 2">
    <name type="scientific">Musa troglodytarum</name>
    <name type="common">fe'i banana</name>
    <dbReference type="NCBI Taxonomy" id="320322"/>
    <lineage>
        <taxon>Eukaryota</taxon>
        <taxon>Viridiplantae</taxon>
        <taxon>Streptophyta</taxon>
        <taxon>Embryophyta</taxon>
        <taxon>Tracheophyta</taxon>
        <taxon>Spermatophyta</taxon>
        <taxon>Magnoliopsida</taxon>
        <taxon>Liliopsida</taxon>
        <taxon>Zingiberales</taxon>
        <taxon>Musaceae</taxon>
        <taxon>Musa</taxon>
    </lineage>
</organism>
<evidence type="ECO:0000313" key="1">
    <source>
        <dbReference type="EMBL" id="URE06811.1"/>
    </source>
</evidence>
<reference evidence="1" key="1">
    <citation type="submission" date="2022-05" db="EMBL/GenBank/DDBJ databases">
        <title>The Musa troglodytarum L. genome provides insights into the mechanism of non-climacteric behaviour and enrichment of carotenoids.</title>
        <authorList>
            <person name="Wang J."/>
        </authorList>
    </citation>
    <scope>NUCLEOTIDE SEQUENCE</scope>
    <source>
        <tissue evidence="1">Leaf</tissue>
    </source>
</reference>
<name>A0A9E7G0Y0_9LILI</name>
<proteinExistence type="predicted"/>
<dbReference type="AlphaFoldDB" id="A0A9E7G0Y0"/>
<accession>A0A9E7G0Y0</accession>
<keyword evidence="2" id="KW-1185">Reference proteome</keyword>
<sequence length="139" mass="15053">MACDPEDDVDRLFACFKCGISTPESAIKERRLHPETSKKAGLVRGKASTVVEIATSSLSEQCGQDSAGKEKVCLFEDASAHPLPLPPPVRSHLKLSTTHKKHSVAFLDPFVVMLTLCSNGLPHDGDNADELWFVPDNAP</sequence>
<gene>
    <name evidence="1" type="ORF">MUK42_21363</name>
</gene>
<dbReference type="EMBL" id="CP097507">
    <property type="protein sequence ID" value="URE06811.1"/>
    <property type="molecule type" value="Genomic_DNA"/>
</dbReference>
<dbReference type="Proteomes" id="UP001055439">
    <property type="component" value="Chromosome 5"/>
</dbReference>
<evidence type="ECO:0000313" key="2">
    <source>
        <dbReference type="Proteomes" id="UP001055439"/>
    </source>
</evidence>
<protein>
    <submittedName>
        <fullName evidence="1">Coiled-coil domain-containing protein 111</fullName>
    </submittedName>
</protein>